<gene>
    <name evidence="2" type="ORF">RIF29_17971</name>
</gene>
<evidence type="ECO:0000256" key="1">
    <source>
        <dbReference type="SAM" id="MobiDB-lite"/>
    </source>
</evidence>
<organism evidence="2 3">
    <name type="scientific">Crotalaria pallida</name>
    <name type="common">Smooth rattlebox</name>
    <name type="synonym">Crotalaria striata</name>
    <dbReference type="NCBI Taxonomy" id="3830"/>
    <lineage>
        <taxon>Eukaryota</taxon>
        <taxon>Viridiplantae</taxon>
        <taxon>Streptophyta</taxon>
        <taxon>Embryophyta</taxon>
        <taxon>Tracheophyta</taxon>
        <taxon>Spermatophyta</taxon>
        <taxon>Magnoliopsida</taxon>
        <taxon>eudicotyledons</taxon>
        <taxon>Gunneridae</taxon>
        <taxon>Pentapetalae</taxon>
        <taxon>rosids</taxon>
        <taxon>fabids</taxon>
        <taxon>Fabales</taxon>
        <taxon>Fabaceae</taxon>
        <taxon>Papilionoideae</taxon>
        <taxon>50 kb inversion clade</taxon>
        <taxon>genistoids sensu lato</taxon>
        <taxon>core genistoids</taxon>
        <taxon>Crotalarieae</taxon>
        <taxon>Crotalaria</taxon>
    </lineage>
</organism>
<dbReference type="Proteomes" id="UP001372338">
    <property type="component" value="Unassembled WGS sequence"/>
</dbReference>
<reference evidence="2 3" key="1">
    <citation type="submission" date="2024-01" db="EMBL/GenBank/DDBJ databases">
        <title>The genomes of 5 underutilized Papilionoideae crops provide insights into root nodulation and disease resistanc.</title>
        <authorList>
            <person name="Yuan L."/>
        </authorList>
    </citation>
    <scope>NUCLEOTIDE SEQUENCE [LARGE SCALE GENOMIC DNA]</scope>
    <source>
        <strain evidence="2">ZHUSHIDOU_FW_LH</strain>
        <tissue evidence="2">Leaf</tissue>
    </source>
</reference>
<feature type="compositionally biased region" description="Acidic residues" evidence="1">
    <location>
        <begin position="76"/>
        <end position="88"/>
    </location>
</feature>
<feature type="region of interest" description="Disordered" evidence="1">
    <location>
        <begin position="682"/>
        <end position="706"/>
    </location>
</feature>
<feature type="compositionally biased region" description="Basic residues" evidence="1">
    <location>
        <begin position="689"/>
        <end position="706"/>
    </location>
</feature>
<dbReference type="EMBL" id="JAYWIO010000003">
    <property type="protein sequence ID" value="KAK7276825.1"/>
    <property type="molecule type" value="Genomic_DNA"/>
</dbReference>
<evidence type="ECO:0000313" key="3">
    <source>
        <dbReference type="Proteomes" id="UP001372338"/>
    </source>
</evidence>
<evidence type="ECO:0000313" key="2">
    <source>
        <dbReference type="EMBL" id="KAK7276825.1"/>
    </source>
</evidence>
<feature type="compositionally biased region" description="Basic and acidic residues" evidence="1">
    <location>
        <begin position="15"/>
        <end position="37"/>
    </location>
</feature>
<feature type="region of interest" description="Disordered" evidence="1">
    <location>
        <begin position="570"/>
        <end position="660"/>
    </location>
</feature>
<feature type="compositionally biased region" description="Polar residues" evidence="1">
    <location>
        <begin position="264"/>
        <end position="276"/>
    </location>
</feature>
<name>A0AAN9FNZ5_CROPI</name>
<proteinExistence type="predicted"/>
<dbReference type="PANTHER" id="PTHR38371">
    <property type="entry name" value="RHO GTPASE-ACTIVATING PROTEIN"/>
    <property type="match status" value="1"/>
</dbReference>
<accession>A0AAN9FNZ5</accession>
<comment type="caution">
    <text evidence="2">The sequence shown here is derived from an EMBL/GenBank/DDBJ whole genome shotgun (WGS) entry which is preliminary data.</text>
</comment>
<dbReference type="AlphaFoldDB" id="A0AAN9FNZ5"/>
<feature type="region of interest" description="Disordered" evidence="1">
    <location>
        <begin position="1"/>
        <end position="88"/>
    </location>
</feature>
<feature type="compositionally biased region" description="Basic and acidic residues" evidence="1">
    <location>
        <begin position="250"/>
        <end position="263"/>
    </location>
</feature>
<feature type="region of interest" description="Disordered" evidence="1">
    <location>
        <begin position="171"/>
        <end position="216"/>
    </location>
</feature>
<feature type="compositionally biased region" description="Polar residues" evidence="1">
    <location>
        <begin position="190"/>
        <end position="211"/>
    </location>
</feature>
<sequence length="706" mass="77532">MADFTAPSFSLGFDDDPHLSFDSHLPHTLLNHDHHDSGPQVPDSDPDSGPHPPPRPILLKRLRRGPPPPSLHHHDDDDDDIEDDDDDDDAVLVHGAHARLSAQNRSVCSSSKVSLKGCGVLTPHSSSCSREGKRKLTSDNIPASVKMETGQSGLMFPKLTTTPIRRFQLLDSDSDDPVGEDVTANHKTDPCSTGATHNQSKPVTSCEQNGSARMEMGQSGLKYPKLTSSPLRRFQLLDSDSDDPVGEDVSAAHKIDPCSKDPSCDQSKPMNSFEQNGSERMETGRCGLRFPKSTNSPLRRFQLIDSDSDDPVGEDVSASHKIYPCSTQATRNQSTPVTAFEHNGSSSMETGQSAFVFPKLTTSPLRRFQLIDSDSDDPVGGDVSAAHKFDPCSKDATCNQGKSVNSFEKSRKTSLDMDQNQDLWKDFSPMKKFSIPTPAFDEVCEEYFRSAKGKQVEKPESHSGGYFGASSSYQSDQQLWESAGPLPPAHRYFFHEDPRIQQLVQRRLCNFSPLGVHRVNQQPNISHIDYMGQFGSASASRAQEAQKGNANSSVRGKNKSINLTVEETFDSSGGWVDPKFSSITSNGESSRKKTTKRNSTKNSVSRGKNKTNKSTSSNVSYASENWVEPKSCANMPKDAGKRRVQASAQSSGHWYTSDGRRVYVSKSGQELTGRIAYRQYRKESGAGFKKSKAKTSAKKANAKKRN</sequence>
<dbReference type="PANTHER" id="PTHR38371:SF1">
    <property type="entry name" value="RHO GTPASE-ACTIVATING PROTEIN"/>
    <property type="match status" value="1"/>
</dbReference>
<feature type="region of interest" description="Disordered" evidence="1">
    <location>
        <begin position="238"/>
        <end position="291"/>
    </location>
</feature>
<keyword evidence="3" id="KW-1185">Reference proteome</keyword>
<protein>
    <submittedName>
        <fullName evidence="2">Uncharacterized protein</fullName>
    </submittedName>
</protein>